<dbReference type="SMART" id="SM00082">
    <property type="entry name" value="LRRCT"/>
    <property type="match status" value="1"/>
</dbReference>
<dbReference type="GeneID" id="115651415"/>
<dbReference type="GO" id="GO:0007616">
    <property type="term" value="P:long-term memory"/>
    <property type="evidence" value="ECO:0007669"/>
    <property type="project" value="TreeGrafter"/>
</dbReference>
<dbReference type="InterPro" id="IPR032675">
    <property type="entry name" value="LRR_dom_sf"/>
</dbReference>
<evidence type="ECO:0000256" key="5">
    <source>
        <dbReference type="SAM" id="Phobius"/>
    </source>
</evidence>
<keyword evidence="1" id="KW-0433">Leucine-rich repeat</keyword>
<dbReference type="InterPro" id="IPR003591">
    <property type="entry name" value="Leu-rich_rpt_typical-subtyp"/>
</dbReference>
<feature type="transmembrane region" description="Helical" evidence="5">
    <location>
        <begin position="467"/>
        <end position="493"/>
    </location>
</feature>
<organism evidence="8 9">
    <name type="scientific">Gopherus evgoodei</name>
    <name type="common">Goodes thornscrub tortoise</name>
    <dbReference type="NCBI Taxonomy" id="1825980"/>
    <lineage>
        <taxon>Eukaryota</taxon>
        <taxon>Metazoa</taxon>
        <taxon>Chordata</taxon>
        <taxon>Craniata</taxon>
        <taxon>Vertebrata</taxon>
        <taxon>Euteleostomi</taxon>
        <taxon>Archelosauria</taxon>
        <taxon>Testudinata</taxon>
        <taxon>Testudines</taxon>
        <taxon>Cryptodira</taxon>
        <taxon>Durocryptodira</taxon>
        <taxon>Testudinoidea</taxon>
        <taxon>Testudinidae</taxon>
        <taxon>Gopherus</taxon>
    </lineage>
</organism>
<keyword evidence="5" id="KW-0472">Membrane</keyword>
<evidence type="ECO:0000256" key="3">
    <source>
        <dbReference type="ARBA" id="ARBA00022737"/>
    </source>
</evidence>
<dbReference type="Pfam" id="PF13855">
    <property type="entry name" value="LRR_8"/>
    <property type="match status" value="2"/>
</dbReference>
<reference evidence="8" key="2">
    <citation type="submission" date="2025-09" db="UniProtKB">
        <authorList>
            <consortium name="Ensembl"/>
        </authorList>
    </citation>
    <scope>IDENTIFICATION</scope>
</reference>
<dbReference type="AlphaFoldDB" id="A0A8C4VHQ1"/>
<dbReference type="SMART" id="SM00364">
    <property type="entry name" value="LRR_BAC"/>
    <property type="match status" value="4"/>
</dbReference>
<feature type="signal peptide" evidence="6">
    <location>
        <begin position="1"/>
        <end position="22"/>
    </location>
</feature>
<dbReference type="GeneTree" id="ENSGT00940000163073"/>
<dbReference type="Gene3D" id="3.80.10.10">
    <property type="entry name" value="Ribonuclease Inhibitor"/>
    <property type="match status" value="1"/>
</dbReference>
<dbReference type="InterPro" id="IPR001611">
    <property type="entry name" value="Leu-rich_rpt"/>
</dbReference>
<protein>
    <submittedName>
        <fullName evidence="8">Platelet glycoprotein Ib alpha chain-like</fullName>
    </submittedName>
</protein>
<evidence type="ECO:0000256" key="1">
    <source>
        <dbReference type="ARBA" id="ARBA00022614"/>
    </source>
</evidence>
<gene>
    <name evidence="8" type="primary">LOC115651415</name>
</gene>
<keyword evidence="5" id="KW-0812">Transmembrane</keyword>
<evidence type="ECO:0000256" key="4">
    <source>
        <dbReference type="SAM" id="MobiDB-lite"/>
    </source>
</evidence>
<dbReference type="PRINTS" id="PR01217">
    <property type="entry name" value="PRICHEXTENSN"/>
</dbReference>
<reference evidence="8" key="1">
    <citation type="submission" date="2025-08" db="UniProtKB">
        <authorList>
            <consortium name="Ensembl"/>
        </authorList>
    </citation>
    <scope>IDENTIFICATION</scope>
</reference>
<dbReference type="SMART" id="SM00369">
    <property type="entry name" value="LRR_TYP"/>
    <property type="match status" value="7"/>
</dbReference>
<dbReference type="OrthoDB" id="8400687at2759"/>
<name>A0A8C4VHQ1_9SAUR</name>
<dbReference type="Ensembl" id="ENSGEVT00005001693.1">
    <property type="protein sequence ID" value="ENSGEVP00005001604.1"/>
    <property type="gene ID" value="ENSGEVG00005001238.1"/>
</dbReference>
<evidence type="ECO:0000313" key="8">
    <source>
        <dbReference type="Ensembl" id="ENSGEVP00005001604.1"/>
    </source>
</evidence>
<dbReference type="GO" id="GO:0005886">
    <property type="term" value="C:plasma membrane"/>
    <property type="evidence" value="ECO:0007669"/>
    <property type="project" value="TreeGrafter"/>
</dbReference>
<dbReference type="SUPFAM" id="SSF52058">
    <property type="entry name" value="L domain-like"/>
    <property type="match status" value="1"/>
</dbReference>
<feature type="domain" description="LRRCT" evidence="7">
    <location>
        <begin position="229"/>
        <end position="291"/>
    </location>
</feature>
<sequence>MLCPTSPHLALLALLSVAGAVGQGEPCPSEMNLIKDRLQVNCSGQGLSVVPLALPRNTGILLLSTNRLASVSTASFQHLPELAELDLSGNVLGVLHTVAPLLLLQELILSHNALEVLPTLQGLPALTRLTLAHNNISELLPGAFRDVGKLTELNLRGNQLRTLPEEAFEGLAGLKDLDLSDNTLEELPQGLLAGLELNTLWLSGNQLRTLPSGFFPEGHMFAYVYLAGNPWRCDCGLAYLQEWIVDNVISIYIQEQKSDGLLTQNDPQSPVCDSPLRHHGRPVIEFQQVCGKPGDTDLDIDGTMTEEGTPVPSTTVPSTTLPPTTPVPPTTAPCTTLPPTTPVPPTTAPSTTLLPTTPVPPTTAPSTILPTTITTPPTTAPESASPAPPWLPSTPMTPTTTLIPSLPFYTSPLHITPCHQPSPPMGAPRLCTCPTPPPTMPVPGRQKGREGPQWVHWVLAHCCLLHLMLYLASLLLLLLPMLALVGWMGWVYLGWYRPALRGFPGARLVRYQLLRKGEGAAPPMMHLSSFKSPIEPPTFRTTKELRIHRDPPVPSFRRVTRRLLSVGGLGPWRAPSAYSLDRGEAAIGAVRVKYATATL</sequence>
<evidence type="ECO:0000259" key="7">
    <source>
        <dbReference type="SMART" id="SM00082"/>
    </source>
</evidence>
<dbReference type="RefSeq" id="XP_030418281.1">
    <property type="nucleotide sequence ID" value="XM_030562421.1"/>
</dbReference>
<evidence type="ECO:0000256" key="2">
    <source>
        <dbReference type="ARBA" id="ARBA00022729"/>
    </source>
</evidence>
<feature type="compositionally biased region" description="Low complexity" evidence="4">
    <location>
        <begin position="309"/>
        <end position="322"/>
    </location>
</feature>
<keyword evidence="3" id="KW-0677">Repeat</keyword>
<dbReference type="PANTHER" id="PTHR24366:SF158">
    <property type="entry name" value="PLATELET GLYCOPROTEIN IB ALPHA CHAIN-LIKE-RELATED"/>
    <property type="match status" value="1"/>
</dbReference>
<feature type="chain" id="PRO_5034255926" evidence="6">
    <location>
        <begin position="23"/>
        <end position="599"/>
    </location>
</feature>
<dbReference type="PANTHER" id="PTHR24366">
    <property type="entry name" value="IG(IMMUNOGLOBULIN) AND LRR(LEUCINE RICH REPEAT) DOMAINS"/>
    <property type="match status" value="1"/>
</dbReference>
<dbReference type="PROSITE" id="PS51450">
    <property type="entry name" value="LRR"/>
    <property type="match status" value="3"/>
</dbReference>
<evidence type="ECO:0000256" key="6">
    <source>
        <dbReference type="SAM" id="SignalP"/>
    </source>
</evidence>
<keyword evidence="9" id="KW-1185">Reference proteome</keyword>
<proteinExistence type="predicted"/>
<dbReference type="InterPro" id="IPR000483">
    <property type="entry name" value="Cys-rich_flank_reg_C"/>
</dbReference>
<dbReference type="Proteomes" id="UP000694390">
    <property type="component" value="Unassembled WGS sequence"/>
</dbReference>
<evidence type="ECO:0000313" key="9">
    <source>
        <dbReference type="Proteomes" id="UP000694390"/>
    </source>
</evidence>
<feature type="region of interest" description="Disordered" evidence="4">
    <location>
        <begin position="303"/>
        <end position="370"/>
    </location>
</feature>
<dbReference type="Pfam" id="PF00560">
    <property type="entry name" value="LRR_1"/>
    <property type="match status" value="1"/>
</dbReference>
<accession>A0A8C4VHQ1</accession>
<keyword evidence="5" id="KW-1133">Transmembrane helix</keyword>
<keyword evidence="2 6" id="KW-0732">Signal</keyword>